<accession>A0ABV7R2U6</accession>
<dbReference type="PROSITE" id="PS50931">
    <property type="entry name" value="HTH_LYSR"/>
    <property type="match status" value="1"/>
</dbReference>
<dbReference type="SUPFAM" id="SSF46785">
    <property type="entry name" value="Winged helix' DNA-binding domain"/>
    <property type="match status" value="1"/>
</dbReference>
<dbReference type="InterPro" id="IPR036388">
    <property type="entry name" value="WH-like_DNA-bd_sf"/>
</dbReference>
<dbReference type="EMBL" id="JBHRXJ010000005">
    <property type="protein sequence ID" value="MFC3528375.1"/>
    <property type="molecule type" value="Genomic_DNA"/>
</dbReference>
<dbReference type="Pfam" id="PF00126">
    <property type="entry name" value="HTH_1"/>
    <property type="match status" value="1"/>
</dbReference>
<evidence type="ECO:0000256" key="2">
    <source>
        <dbReference type="ARBA" id="ARBA00023015"/>
    </source>
</evidence>
<keyword evidence="4" id="KW-0804">Transcription</keyword>
<dbReference type="Gene3D" id="1.10.10.10">
    <property type="entry name" value="Winged helix-like DNA-binding domain superfamily/Winged helix DNA-binding domain"/>
    <property type="match status" value="1"/>
</dbReference>
<gene>
    <name evidence="6" type="ORF">ACFOMH_09320</name>
</gene>
<keyword evidence="7" id="KW-1185">Reference proteome</keyword>
<dbReference type="SUPFAM" id="SSF53850">
    <property type="entry name" value="Periplasmic binding protein-like II"/>
    <property type="match status" value="1"/>
</dbReference>
<dbReference type="Proteomes" id="UP001595721">
    <property type="component" value="Unassembled WGS sequence"/>
</dbReference>
<evidence type="ECO:0000259" key="5">
    <source>
        <dbReference type="PROSITE" id="PS50931"/>
    </source>
</evidence>
<dbReference type="Gene3D" id="3.40.190.290">
    <property type="match status" value="1"/>
</dbReference>
<comment type="similarity">
    <text evidence="1">Belongs to the LysR transcriptional regulatory family.</text>
</comment>
<dbReference type="PANTHER" id="PTHR30579">
    <property type="entry name" value="TRANSCRIPTIONAL REGULATOR"/>
    <property type="match status" value="1"/>
</dbReference>
<reference evidence="7" key="1">
    <citation type="journal article" date="2019" name="Int. J. Syst. Evol. Microbiol.">
        <title>The Global Catalogue of Microorganisms (GCM) 10K type strain sequencing project: providing services to taxonomists for standard genome sequencing and annotation.</title>
        <authorList>
            <consortium name="The Broad Institute Genomics Platform"/>
            <consortium name="The Broad Institute Genome Sequencing Center for Infectious Disease"/>
            <person name="Wu L."/>
            <person name="Ma J."/>
        </authorList>
    </citation>
    <scope>NUCLEOTIDE SEQUENCE [LARGE SCALE GENOMIC DNA]</scope>
    <source>
        <strain evidence="7">KCTC 42899</strain>
    </source>
</reference>
<name>A0ABV7R2U6_9RHOB</name>
<dbReference type="PANTHER" id="PTHR30579:SF3">
    <property type="entry name" value="TRANSCRIPTIONAL REGULATORY PROTEIN"/>
    <property type="match status" value="1"/>
</dbReference>
<proteinExistence type="inferred from homology"/>
<evidence type="ECO:0000256" key="4">
    <source>
        <dbReference type="ARBA" id="ARBA00023163"/>
    </source>
</evidence>
<feature type="domain" description="HTH lysR-type" evidence="5">
    <location>
        <begin position="13"/>
        <end position="70"/>
    </location>
</feature>
<comment type="caution">
    <text evidence="6">The sequence shown here is derived from an EMBL/GenBank/DDBJ whole genome shotgun (WGS) entry which is preliminary data.</text>
</comment>
<dbReference type="InterPro" id="IPR000847">
    <property type="entry name" value="LysR_HTH_N"/>
</dbReference>
<evidence type="ECO:0000313" key="6">
    <source>
        <dbReference type="EMBL" id="MFC3528375.1"/>
    </source>
</evidence>
<evidence type="ECO:0000256" key="3">
    <source>
        <dbReference type="ARBA" id="ARBA00023125"/>
    </source>
</evidence>
<evidence type="ECO:0000256" key="1">
    <source>
        <dbReference type="ARBA" id="ARBA00009437"/>
    </source>
</evidence>
<dbReference type="InterPro" id="IPR036390">
    <property type="entry name" value="WH_DNA-bd_sf"/>
</dbReference>
<protein>
    <submittedName>
        <fullName evidence="6">LysR family transcriptional regulator</fullName>
    </submittedName>
</protein>
<sequence>MLIFIYGKPMERLNWDDLRLFLAVAHEGTLTGAARATGLGLATVSRRIERMEQVLRLPLFLRHQFGYALTDQGRALLPRAEAVELAMQEMRQAAGEQVRISGLVRMACFETLITPVVLPALKPLLAAHPGLDVEILNATATVNLQRHDADLALRLSRPEQGNLRMRKLAEIGFGLYAPAEGCAPSRHVLWPDDISVATLRGWAMAFGAMDGARLAVNTLSAQVAAVRDGMGIAVLPHFLARPAGLRLLAATLPDGGVMSRPVLLVTHADLAASRRVMVVADAMAEALTARRHELETP</sequence>
<dbReference type="InterPro" id="IPR050176">
    <property type="entry name" value="LTTR"/>
</dbReference>
<keyword evidence="2" id="KW-0805">Transcription regulation</keyword>
<organism evidence="6 7">
    <name type="scientific">Paracoccus mangrovi</name>
    <dbReference type="NCBI Taxonomy" id="1715645"/>
    <lineage>
        <taxon>Bacteria</taxon>
        <taxon>Pseudomonadati</taxon>
        <taxon>Pseudomonadota</taxon>
        <taxon>Alphaproteobacteria</taxon>
        <taxon>Rhodobacterales</taxon>
        <taxon>Paracoccaceae</taxon>
        <taxon>Paracoccus</taxon>
    </lineage>
</organism>
<evidence type="ECO:0000313" key="7">
    <source>
        <dbReference type="Proteomes" id="UP001595721"/>
    </source>
</evidence>
<dbReference type="Pfam" id="PF03466">
    <property type="entry name" value="LysR_substrate"/>
    <property type="match status" value="1"/>
</dbReference>
<keyword evidence="3" id="KW-0238">DNA-binding</keyword>
<dbReference type="InterPro" id="IPR005119">
    <property type="entry name" value="LysR_subst-bd"/>
</dbReference>